<protein>
    <submittedName>
        <fullName evidence="2">Uncharacterized protein</fullName>
    </submittedName>
</protein>
<evidence type="ECO:0000313" key="2">
    <source>
        <dbReference type="EMBL" id="RPA83530.1"/>
    </source>
</evidence>
<evidence type="ECO:0000313" key="3">
    <source>
        <dbReference type="Proteomes" id="UP000275078"/>
    </source>
</evidence>
<dbReference type="AlphaFoldDB" id="A0A3N4IHA2"/>
<feature type="region of interest" description="Disordered" evidence="1">
    <location>
        <begin position="201"/>
        <end position="234"/>
    </location>
</feature>
<evidence type="ECO:0000256" key="1">
    <source>
        <dbReference type="SAM" id="MobiDB-lite"/>
    </source>
</evidence>
<feature type="compositionally biased region" description="Basic and acidic residues" evidence="1">
    <location>
        <begin position="217"/>
        <end position="234"/>
    </location>
</feature>
<reference evidence="2 3" key="1">
    <citation type="journal article" date="2018" name="Nat. Ecol. Evol.">
        <title>Pezizomycetes genomes reveal the molecular basis of ectomycorrhizal truffle lifestyle.</title>
        <authorList>
            <person name="Murat C."/>
            <person name="Payen T."/>
            <person name="Noel B."/>
            <person name="Kuo A."/>
            <person name="Morin E."/>
            <person name="Chen J."/>
            <person name="Kohler A."/>
            <person name="Krizsan K."/>
            <person name="Balestrini R."/>
            <person name="Da Silva C."/>
            <person name="Montanini B."/>
            <person name="Hainaut M."/>
            <person name="Levati E."/>
            <person name="Barry K.W."/>
            <person name="Belfiori B."/>
            <person name="Cichocki N."/>
            <person name="Clum A."/>
            <person name="Dockter R.B."/>
            <person name="Fauchery L."/>
            <person name="Guy J."/>
            <person name="Iotti M."/>
            <person name="Le Tacon F."/>
            <person name="Lindquist E.A."/>
            <person name="Lipzen A."/>
            <person name="Malagnac F."/>
            <person name="Mello A."/>
            <person name="Molinier V."/>
            <person name="Miyauchi S."/>
            <person name="Poulain J."/>
            <person name="Riccioni C."/>
            <person name="Rubini A."/>
            <person name="Sitrit Y."/>
            <person name="Splivallo R."/>
            <person name="Traeger S."/>
            <person name="Wang M."/>
            <person name="Zifcakova L."/>
            <person name="Wipf D."/>
            <person name="Zambonelli A."/>
            <person name="Paolocci F."/>
            <person name="Nowrousian M."/>
            <person name="Ottonello S."/>
            <person name="Baldrian P."/>
            <person name="Spatafora J.W."/>
            <person name="Henrissat B."/>
            <person name="Nagy L.G."/>
            <person name="Aury J.M."/>
            <person name="Wincker P."/>
            <person name="Grigoriev I.V."/>
            <person name="Bonfante P."/>
            <person name="Martin F.M."/>
        </authorList>
    </citation>
    <scope>NUCLEOTIDE SEQUENCE [LARGE SCALE GENOMIC DNA]</scope>
    <source>
        <strain evidence="2 3">RN42</strain>
    </source>
</reference>
<name>A0A3N4IHA2_ASCIM</name>
<feature type="region of interest" description="Disordered" evidence="1">
    <location>
        <begin position="1"/>
        <end position="21"/>
    </location>
</feature>
<sequence length="263" mass="29407">MASTHTPNPETPPQSSRKLPPHLRLLPSLITLLASPSPHTESLQELSHLILDTPTGLFHLSRSPLQTIILGSILIYSDIFQRLQAGNAGSPGLDVEKLQSQFQEVYDELLEMFWEFSVLVGGLEDSIREDGLLKGPMFEGGMAVVSLVWWMTTVMFEGMYGERVEGGFVEVLRIILDQFEVGDNEAIGALLGIVEPEVNECGEGESESQMESATLAKKPDDRTQSGKESRTRKEEAWVAGFEAMKEMNERFRKMFRSCGRRFL</sequence>
<accession>A0A3N4IHA2</accession>
<gene>
    <name evidence="2" type="ORF">BJ508DRAFT_375060</name>
</gene>
<organism evidence="2 3">
    <name type="scientific">Ascobolus immersus RN42</name>
    <dbReference type="NCBI Taxonomy" id="1160509"/>
    <lineage>
        <taxon>Eukaryota</taxon>
        <taxon>Fungi</taxon>
        <taxon>Dikarya</taxon>
        <taxon>Ascomycota</taxon>
        <taxon>Pezizomycotina</taxon>
        <taxon>Pezizomycetes</taxon>
        <taxon>Pezizales</taxon>
        <taxon>Ascobolaceae</taxon>
        <taxon>Ascobolus</taxon>
    </lineage>
</organism>
<dbReference type="Proteomes" id="UP000275078">
    <property type="component" value="Unassembled WGS sequence"/>
</dbReference>
<feature type="compositionally biased region" description="Polar residues" evidence="1">
    <location>
        <begin position="1"/>
        <end position="17"/>
    </location>
</feature>
<keyword evidence="3" id="KW-1185">Reference proteome</keyword>
<proteinExistence type="predicted"/>
<dbReference type="EMBL" id="ML119664">
    <property type="protein sequence ID" value="RPA83530.1"/>
    <property type="molecule type" value="Genomic_DNA"/>
</dbReference>